<feature type="transmembrane region" description="Helical" evidence="7">
    <location>
        <begin position="421"/>
        <end position="443"/>
    </location>
</feature>
<evidence type="ECO:0000256" key="5">
    <source>
        <dbReference type="ARBA" id="ARBA00038268"/>
    </source>
</evidence>
<evidence type="ECO:0000256" key="4">
    <source>
        <dbReference type="ARBA" id="ARBA00023136"/>
    </source>
</evidence>
<dbReference type="GO" id="GO:0005783">
    <property type="term" value="C:endoplasmic reticulum"/>
    <property type="evidence" value="ECO:0007669"/>
    <property type="project" value="TreeGrafter"/>
</dbReference>
<comment type="caution">
    <text evidence="9">The sequence shown here is derived from an EMBL/GenBank/DDBJ whole genome shotgun (WGS) entry which is preliminary data.</text>
</comment>
<dbReference type="Pfam" id="PF03062">
    <property type="entry name" value="MBOAT"/>
    <property type="match status" value="1"/>
</dbReference>
<dbReference type="InterPro" id="IPR000008">
    <property type="entry name" value="C2_dom"/>
</dbReference>
<dbReference type="OrthoDB" id="63267at2759"/>
<comment type="similarity">
    <text evidence="5">Belongs to the membrane-bound acyltransferase family. HHAT subfamily.</text>
</comment>
<dbReference type="SUPFAM" id="SSF49562">
    <property type="entry name" value="C2 domain (Calcium/lipid-binding domain, CaLB)"/>
    <property type="match status" value="1"/>
</dbReference>
<organism evidence="9 10">
    <name type="scientific">Holothuria leucospilota</name>
    <name type="common">Black long sea cucumber</name>
    <name type="synonym">Mertensiothuria leucospilota</name>
    <dbReference type="NCBI Taxonomy" id="206669"/>
    <lineage>
        <taxon>Eukaryota</taxon>
        <taxon>Metazoa</taxon>
        <taxon>Echinodermata</taxon>
        <taxon>Eleutherozoa</taxon>
        <taxon>Echinozoa</taxon>
        <taxon>Holothuroidea</taxon>
        <taxon>Aspidochirotacea</taxon>
        <taxon>Aspidochirotida</taxon>
        <taxon>Holothuriidae</taxon>
        <taxon>Holothuria</taxon>
    </lineage>
</organism>
<dbReference type="Proteomes" id="UP001152320">
    <property type="component" value="Chromosome 3"/>
</dbReference>
<dbReference type="InterPro" id="IPR051085">
    <property type="entry name" value="MB_O-acyltransferase"/>
</dbReference>
<feature type="transmembrane region" description="Helical" evidence="7">
    <location>
        <begin position="382"/>
        <end position="401"/>
    </location>
</feature>
<evidence type="ECO:0000313" key="9">
    <source>
        <dbReference type="EMBL" id="KAJ8046002.1"/>
    </source>
</evidence>
<dbReference type="SMART" id="SM00239">
    <property type="entry name" value="C2"/>
    <property type="match status" value="1"/>
</dbReference>
<feature type="transmembrane region" description="Helical" evidence="7">
    <location>
        <begin position="450"/>
        <end position="472"/>
    </location>
</feature>
<keyword evidence="4 7" id="KW-0472">Membrane</keyword>
<dbReference type="PROSITE" id="PS50004">
    <property type="entry name" value="C2"/>
    <property type="match status" value="1"/>
</dbReference>
<gene>
    <name evidence="9" type="ORF">HOLleu_09149</name>
</gene>
<dbReference type="PANTHER" id="PTHR13285">
    <property type="entry name" value="ACYLTRANSFERASE"/>
    <property type="match status" value="1"/>
</dbReference>
<keyword evidence="2 7" id="KW-0812">Transmembrane</keyword>
<feature type="transmembrane region" description="Helical" evidence="7">
    <location>
        <begin position="606"/>
        <end position="624"/>
    </location>
</feature>
<dbReference type="Pfam" id="PF00168">
    <property type="entry name" value="C2"/>
    <property type="match status" value="1"/>
</dbReference>
<sequence length="650" mass="74148">MVVFNGSIKLKVCEAADLKPTEYATRHTVNKLQTLDPYITITVDDEYIGKTTTKAKSLNPTWNEDFGWKVHNGENLNLTVYHNSKVTSAVFVANCTVPLEDLLQKTGQKVSQGKKHSSSEDNNNICDIWQDEKSLEVWENLGDVTISAEVQFLDDCGLPGISALAHQWLPLSACYQGTYMSPQQSQEEHKPRRTSKKPEVISQPSKLQIQQTSKLYSSLSVVELCGYLAWTAVMWYLAITSLYKSSQDHSVSLGGHLTPGWQLLGGRLQMREVAWTAVCIVFLILLYNWQLIAILLFQSVVMFLASRTRMTSIVWLVAGLELCILNSEVFTEYMRSYGYSRANIAIYYSANCIVKLISFSIECCDEDKLPTHPLTGRRQGSFFDLLSYTFYLPLFFCGPIVTYDQFRVQQAFMATHTVITMFYFLPAGAAVCSLVFFQVKYLVLYGFPRAVALLDGVEAPLPPMCIFSIYTFRDMWRYFDRGFHLFLVRYIYIPIGGSKKGLLFNQLASLTTFIFVFFWHGTERYILFWAIFNVLGILVEKSNDELGLSFLTQHVSNWSSGALYRRIMCCGIVPSYIFLALANLIYVSETEAFWIQTDFLLLSGKLHRLLLIGFSFYCNIQLAVEAHRIWGKTYLCSKAYYFKKADKKAD</sequence>
<feature type="domain" description="C2" evidence="8">
    <location>
        <begin position="1"/>
        <end position="114"/>
    </location>
</feature>
<accession>A0A9Q1HDY3</accession>
<protein>
    <submittedName>
        <fullName evidence="9">Protein-cysteine N-palmitoyltransferase HHAT</fullName>
    </submittedName>
</protein>
<feature type="transmembrane region" description="Helical" evidence="7">
    <location>
        <begin position="313"/>
        <end position="331"/>
    </location>
</feature>
<keyword evidence="10" id="KW-1185">Reference proteome</keyword>
<feature type="transmembrane region" description="Helical" evidence="7">
    <location>
        <begin position="273"/>
        <end position="301"/>
    </location>
</feature>
<dbReference type="GO" id="GO:0016020">
    <property type="term" value="C:membrane"/>
    <property type="evidence" value="ECO:0007669"/>
    <property type="project" value="UniProtKB-SubCell"/>
</dbReference>
<dbReference type="InterPro" id="IPR035892">
    <property type="entry name" value="C2_domain_sf"/>
</dbReference>
<keyword evidence="3 7" id="KW-1133">Transmembrane helix</keyword>
<dbReference type="EMBL" id="JAIZAY010000003">
    <property type="protein sequence ID" value="KAJ8046002.1"/>
    <property type="molecule type" value="Genomic_DNA"/>
</dbReference>
<evidence type="ECO:0000256" key="6">
    <source>
        <dbReference type="SAM" id="MobiDB-lite"/>
    </source>
</evidence>
<dbReference type="GO" id="GO:0016409">
    <property type="term" value="F:palmitoyltransferase activity"/>
    <property type="evidence" value="ECO:0007669"/>
    <property type="project" value="TreeGrafter"/>
</dbReference>
<reference evidence="9" key="1">
    <citation type="submission" date="2021-10" db="EMBL/GenBank/DDBJ databases">
        <title>Tropical sea cucumber genome reveals ecological adaptation and Cuvierian tubules defense mechanism.</title>
        <authorList>
            <person name="Chen T."/>
        </authorList>
    </citation>
    <scope>NUCLEOTIDE SEQUENCE</scope>
    <source>
        <strain evidence="9">Nanhai2018</strain>
        <tissue evidence="9">Muscle</tissue>
    </source>
</reference>
<dbReference type="AlphaFoldDB" id="A0A9Q1HDY3"/>
<evidence type="ECO:0000256" key="7">
    <source>
        <dbReference type="SAM" id="Phobius"/>
    </source>
</evidence>
<feature type="transmembrane region" description="Helical" evidence="7">
    <location>
        <begin position="563"/>
        <end position="586"/>
    </location>
</feature>
<evidence type="ECO:0000259" key="8">
    <source>
        <dbReference type="PROSITE" id="PS50004"/>
    </source>
</evidence>
<proteinExistence type="inferred from homology"/>
<name>A0A9Q1HDY3_HOLLE</name>
<feature type="transmembrane region" description="Helical" evidence="7">
    <location>
        <begin position="215"/>
        <end position="237"/>
    </location>
</feature>
<feature type="region of interest" description="Disordered" evidence="6">
    <location>
        <begin position="182"/>
        <end position="203"/>
    </location>
</feature>
<feature type="transmembrane region" description="Helical" evidence="7">
    <location>
        <begin position="502"/>
        <end position="519"/>
    </location>
</feature>
<evidence type="ECO:0000256" key="2">
    <source>
        <dbReference type="ARBA" id="ARBA00022692"/>
    </source>
</evidence>
<dbReference type="Gene3D" id="2.60.40.150">
    <property type="entry name" value="C2 domain"/>
    <property type="match status" value="1"/>
</dbReference>
<comment type="subcellular location">
    <subcellularLocation>
        <location evidence="1">Membrane</location>
        <topology evidence="1">Multi-pass membrane protein</topology>
    </subcellularLocation>
</comment>
<evidence type="ECO:0000256" key="3">
    <source>
        <dbReference type="ARBA" id="ARBA00022989"/>
    </source>
</evidence>
<evidence type="ECO:0000256" key="1">
    <source>
        <dbReference type="ARBA" id="ARBA00004141"/>
    </source>
</evidence>
<evidence type="ECO:0000313" key="10">
    <source>
        <dbReference type="Proteomes" id="UP001152320"/>
    </source>
</evidence>
<dbReference type="PANTHER" id="PTHR13285:SF18">
    <property type="entry name" value="PROTEIN-CYSTEINE N-PALMITOYLTRANSFERASE RASP"/>
    <property type="match status" value="1"/>
</dbReference>
<dbReference type="InterPro" id="IPR004299">
    <property type="entry name" value="MBOAT_fam"/>
</dbReference>